<dbReference type="Proteomes" id="UP000217289">
    <property type="component" value="Chromosome"/>
</dbReference>
<gene>
    <name evidence="5" type="ORF">MEBOL_006693</name>
</gene>
<evidence type="ECO:0000256" key="3">
    <source>
        <dbReference type="SAM" id="MobiDB-lite"/>
    </source>
</evidence>
<keyword evidence="2" id="KW-0413">Isomerase</keyword>
<dbReference type="EMBL" id="CP022163">
    <property type="protein sequence ID" value="ATB33204.1"/>
    <property type="molecule type" value="Genomic_DNA"/>
</dbReference>
<feature type="compositionally biased region" description="Basic and acidic residues" evidence="3">
    <location>
        <begin position="22"/>
        <end position="34"/>
    </location>
</feature>
<dbReference type="InterPro" id="IPR027304">
    <property type="entry name" value="Trigger_fact/SurA_dom_sf"/>
</dbReference>
<dbReference type="AlphaFoldDB" id="A0A250IN93"/>
<dbReference type="InterPro" id="IPR037041">
    <property type="entry name" value="Trigger_fac_C_sf"/>
</dbReference>
<dbReference type="GO" id="GO:0006457">
    <property type="term" value="P:protein folding"/>
    <property type="evidence" value="ECO:0007669"/>
    <property type="project" value="InterPro"/>
</dbReference>
<evidence type="ECO:0000313" key="5">
    <source>
        <dbReference type="EMBL" id="ATB33204.1"/>
    </source>
</evidence>
<evidence type="ECO:0000256" key="2">
    <source>
        <dbReference type="ARBA" id="ARBA00023235"/>
    </source>
</evidence>
<evidence type="ECO:0000259" key="4">
    <source>
        <dbReference type="Pfam" id="PF05698"/>
    </source>
</evidence>
<dbReference type="Pfam" id="PF05698">
    <property type="entry name" value="Trigger_C"/>
    <property type="match status" value="1"/>
</dbReference>
<accession>A0A250IN93</accession>
<dbReference type="OrthoDB" id="5488315at2"/>
<dbReference type="InterPro" id="IPR008880">
    <property type="entry name" value="Trigger_fac_C"/>
</dbReference>
<reference evidence="5 6" key="1">
    <citation type="submission" date="2017-06" db="EMBL/GenBank/DDBJ databases">
        <authorList>
            <person name="Kim H.J."/>
            <person name="Triplett B.A."/>
        </authorList>
    </citation>
    <scope>NUCLEOTIDE SEQUENCE [LARGE SCALE GENOMIC DNA]</scope>
    <source>
        <strain evidence="5 6">DSM 14713</strain>
    </source>
</reference>
<dbReference type="Gene3D" id="1.10.3120.10">
    <property type="entry name" value="Trigger factor, C-terminal domain"/>
    <property type="match status" value="1"/>
</dbReference>
<dbReference type="GO" id="GO:0015031">
    <property type="term" value="P:protein transport"/>
    <property type="evidence" value="ECO:0007669"/>
    <property type="project" value="InterPro"/>
</dbReference>
<dbReference type="InterPro" id="IPR046357">
    <property type="entry name" value="PPIase_dom_sf"/>
</dbReference>
<evidence type="ECO:0000256" key="1">
    <source>
        <dbReference type="ARBA" id="ARBA00023110"/>
    </source>
</evidence>
<organism evidence="5 6">
    <name type="scientific">Melittangium boletus DSM 14713</name>
    <dbReference type="NCBI Taxonomy" id="1294270"/>
    <lineage>
        <taxon>Bacteria</taxon>
        <taxon>Pseudomonadati</taxon>
        <taxon>Myxococcota</taxon>
        <taxon>Myxococcia</taxon>
        <taxon>Myxococcales</taxon>
        <taxon>Cystobacterineae</taxon>
        <taxon>Archangiaceae</taxon>
        <taxon>Melittangium</taxon>
    </lineage>
</organism>
<name>A0A250IN93_9BACT</name>
<dbReference type="Gene3D" id="3.10.50.40">
    <property type="match status" value="1"/>
</dbReference>
<sequence length="400" mass="43072">MVSARKTGGGAGSTRTSTGSFEGDHLLRKLETARKGPAAAPPPADVPDLSEEGTDPGAKALVEDAGNVVAPSLENLEVTVPHDLTVSQGELLLRFHELVRAHSPSRPRKNGEAVRMGDSVVLDTLGYAQGRLIPFSARTGLELEMAPSDLLPGLCEGLEGTPVGGSKQVDVVLPESYPVEALRGTPATFLVDVVSAREVKVPKDAESDAFVRKLGRGDTLEALMEALASDIADERADDAWLEAQERVLDEFILRTEVAITPELVDEEIRRNWNTGEAPLLVSKNFGPDEMQESLDGWMTDPGTRLETERRLRIAYALRAIIERDGVKLTPESLDEVLEEAIIPFGLSLEEARGALADPALAETIRHSALHVVAVRYVMSHAEVRFEGIPGRFSGSGKPLS</sequence>
<protein>
    <recommendedName>
        <fullName evidence="4">Trigger factor C-terminal domain-containing protein</fullName>
    </recommendedName>
</protein>
<feature type="region of interest" description="Disordered" evidence="3">
    <location>
        <begin position="1"/>
        <end position="58"/>
    </location>
</feature>
<dbReference type="RefSeq" id="WP_095981282.1">
    <property type="nucleotide sequence ID" value="NZ_CP022163.1"/>
</dbReference>
<dbReference type="SUPFAM" id="SSF54534">
    <property type="entry name" value="FKBP-like"/>
    <property type="match status" value="1"/>
</dbReference>
<proteinExistence type="predicted"/>
<dbReference type="GO" id="GO:0003755">
    <property type="term" value="F:peptidyl-prolyl cis-trans isomerase activity"/>
    <property type="evidence" value="ECO:0007669"/>
    <property type="project" value="UniProtKB-KW"/>
</dbReference>
<dbReference type="KEGG" id="mbd:MEBOL_006693"/>
<evidence type="ECO:0000313" key="6">
    <source>
        <dbReference type="Proteomes" id="UP000217289"/>
    </source>
</evidence>
<dbReference type="SUPFAM" id="SSF109998">
    <property type="entry name" value="Triger factor/SurA peptide-binding domain-like"/>
    <property type="match status" value="1"/>
</dbReference>
<keyword evidence="6" id="KW-1185">Reference proteome</keyword>
<keyword evidence="1" id="KW-0697">Rotamase</keyword>
<feature type="domain" description="Trigger factor C-terminal" evidence="4">
    <location>
        <begin position="219"/>
        <end position="376"/>
    </location>
</feature>